<feature type="non-terminal residue" evidence="1">
    <location>
        <position position="1"/>
    </location>
</feature>
<dbReference type="EMBL" id="UINC01187039">
    <property type="protein sequence ID" value="SVD99553.1"/>
    <property type="molecule type" value="Genomic_DNA"/>
</dbReference>
<reference evidence="1" key="1">
    <citation type="submission" date="2018-05" db="EMBL/GenBank/DDBJ databases">
        <authorList>
            <person name="Lanie J.A."/>
            <person name="Ng W.-L."/>
            <person name="Kazmierczak K.M."/>
            <person name="Andrzejewski T.M."/>
            <person name="Davidsen T.M."/>
            <person name="Wayne K.J."/>
            <person name="Tettelin H."/>
            <person name="Glass J.I."/>
            <person name="Rusch D."/>
            <person name="Podicherti R."/>
            <person name="Tsui H.-C.T."/>
            <person name="Winkler M.E."/>
        </authorList>
    </citation>
    <scope>NUCLEOTIDE SEQUENCE</scope>
</reference>
<evidence type="ECO:0000313" key="1">
    <source>
        <dbReference type="EMBL" id="SVD99553.1"/>
    </source>
</evidence>
<gene>
    <name evidence="1" type="ORF">METZ01_LOCUS452407</name>
</gene>
<dbReference type="AlphaFoldDB" id="A0A382ZVW6"/>
<sequence length="41" mass="4449">VLFPPGGNAQFVGVTHLPLLRDRMPAIGCLTRHTQLTAHGR</sequence>
<proteinExistence type="predicted"/>
<organism evidence="1">
    <name type="scientific">marine metagenome</name>
    <dbReference type="NCBI Taxonomy" id="408172"/>
    <lineage>
        <taxon>unclassified sequences</taxon>
        <taxon>metagenomes</taxon>
        <taxon>ecological metagenomes</taxon>
    </lineage>
</organism>
<name>A0A382ZVW6_9ZZZZ</name>
<accession>A0A382ZVW6</accession>
<feature type="non-terminal residue" evidence="1">
    <location>
        <position position="41"/>
    </location>
</feature>
<protein>
    <submittedName>
        <fullName evidence="1">Uncharacterized protein</fullName>
    </submittedName>
</protein>